<dbReference type="VEuPathDB" id="FungiDB:Z518_08616"/>
<accession>A0A0D2I9U4</accession>
<evidence type="ECO:0000313" key="1">
    <source>
        <dbReference type="EMBL" id="KIX02674.1"/>
    </source>
</evidence>
<dbReference type="HOGENOM" id="CLU_1078301_0_0_1"/>
<gene>
    <name evidence="1" type="ORF">Z518_08616</name>
</gene>
<keyword evidence="2" id="KW-1185">Reference proteome</keyword>
<dbReference type="EMBL" id="KN847480">
    <property type="protein sequence ID" value="KIX02674.1"/>
    <property type="molecule type" value="Genomic_DNA"/>
</dbReference>
<dbReference type="RefSeq" id="XP_013269810.1">
    <property type="nucleotide sequence ID" value="XM_013414356.1"/>
</dbReference>
<proteinExistence type="predicted"/>
<reference evidence="1 2" key="1">
    <citation type="submission" date="2015-01" db="EMBL/GenBank/DDBJ databases">
        <title>The Genome Sequence of Rhinocladiella mackenzie CBS 650.93.</title>
        <authorList>
            <consortium name="The Broad Institute Genomics Platform"/>
            <person name="Cuomo C."/>
            <person name="de Hoog S."/>
            <person name="Gorbushina A."/>
            <person name="Stielow B."/>
            <person name="Teixiera M."/>
            <person name="Abouelleil A."/>
            <person name="Chapman S.B."/>
            <person name="Priest M."/>
            <person name="Young S.K."/>
            <person name="Wortman J."/>
            <person name="Nusbaum C."/>
            <person name="Birren B."/>
        </authorList>
    </citation>
    <scope>NUCLEOTIDE SEQUENCE [LARGE SCALE GENOMIC DNA]</scope>
    <source>
        <strain evidence="1 2">CBS 650.93</strain>
    </source>
</reference>
<protein>
    <submittedName>
        <fullName evidence="1">Rhinocladiella mackenziei CBS 650.93 unplaced genomic scaffold supercont1.6, whole genome shotgun sequence</fullName>
    </submittedName>
</protein>
<organism evidence="1 2">
    <name type="scientific">Rhinocladiella mackenziei CBS 650.93</name>
    <dbReference type="NCBI Taxonomy" id="1442369"/>
    <lineage>
        <taxon>Eukaryota</taxon>
        <taxon>Fungi</taxon>
        <taxon>Dikarya</taxon>
        <taxon>Ascomycota</taxon>
        <taxon>Pezizomycotina</taxon>
        <taxon>Eurotiomycetes</taxon>
        <taxon>Chaetothyriomycetidae</taxon>
        <taxon>Chaetothyriales</taxon>
        <taxon>Herpotrichiellaceae</taxon>
        <taxon>Rhinocladiella</taxon>
    </lineage>
</organism>
<sequence>MTLIKTMGNLNILLYHNDRAPDQHRFPSWVPDFGNPRFSERVFLDIEPVKLSEQTHGAITTSEVSFSGNNTLLHSTGKIVGQIIDFQPLPQRWQDRLTKETMEEALASFVDFTPPKSRKEVTSQTSEFYLSEDRAAHFAVSAFRVLFLGESKAFGHDLVNTEAKHLIRPKSLLERWTQSNIPPTSELWLRMYWRWARHAKLGGSPELSFPDAINLASAHVFNGLKYVFSAWYRHNKCTDFRPGCYLRWLFFAAGPKQH</sequence>
<evidence type="ECO:0000313" key="2">
    <source>
        <dbReference type="Proteomes" id="UP000053617"/>
    </source>
</evidence>
<name>A0A0D2I9U4_9EURO</name>
<dbReference type="Proteomes" id="UP000053617">
    <property type="component" value="Unassembled WGS sequence"/>
</dbReference>
<dbReference type="AlphaFoldDB" id="A0A0D2I9U4"/>
<dbReference type="GeneID" id="25296687"/>